<reference evidence="1" key="1">
    <citation type="journal article" date="2023" name="Nat. Commun.">
        <title>Diploid and tetraploid genomes of Acorus and the evolution of monocots.</title>
        <authorList>
            <person name="Ma L."/>
            <person name="Liu K.W."/>
            <person name="Li Z."/>
            <person name="Hsiao Y.Y."/>
            <person name="Qi Y."/>
            <person name="Fu T."/>
            <person name="Tang G.D."/>
            <person name="Zhang D."/>
            <person name="Sun W.H."/>
            <person name="Liu D.K."/>
            <person name="Li Y."/>
            <person name="Chen G.Z."/>
            <person name="Liu X.D."/>
            <person name="Liao X.Y."/>
            <person name="Jiang Y.T."/>
            <person name="Yu X."/>
            <person name="Hao Y."/>
            <person name="Huang J."/>
            <person name="Zhao X.W."/>
            <person name="Ke S."/>
            <person name="Chen Y.Y."/>
            <person name="Wu W.L."/>
            <person name="Hsu J.L."/>
            <person name="Lin Y.F."/>
            <person name="Huang M.D."/>
            <person name="Li C.Y."/>
            <person name="Huang L."/>
            <person name="Wang Z.W."/>
            <person name="Zhao X."/>
            <person name="Zhong W.Y."/>
            <person name="Peng D.H."/>
            <person name="Ahmad S."/>
            <person name="Lan S."/>
            <person name="Zhang J.S."/>
            <person name="Tsai W.C."/>
            <person name="Van de Peer Y."/>
            <person name="Liu Z.J."/>
        </authorList>
    </citation>
    <scope>NUCLEOTIDE SEQUENCE</scope>
    <source>
        <strain evidence="1">CP</strain>
    </source>
</reference>
<reference evidence="1" key="2">
    <citation type="submission" date="2023-06" db="EMBL/GenBank/DDBJ databases">
        <authorList>
            <person name="Ma L."/>
            <person name="Liu K.-W."/>
            <person name="Li Z."/>
            <person name="Hsiao Y.-Y."/>
            <person name="Qi Y."/>
            <person name="Fu T."/>
            <person name="Tang G."/>
            <person name="Zhang D."/>
            <person name="Sun W.-H."/>
            <person name="Liu D.-K."/>
            <person name="Li Y."/>
            <person name="Chen G.-Z."/>
            <person name="Liu X.-D."/>
            <person name="Liao X.-Y."/>
            <person name="Jiang Y.-T."/>
            <person name="Yu X."/>
            <person name="Hao Y."/>
            <person name="Huang J."/>
            <person name="Zhao X.-W."/>
            <person name="Ke S."/>
            <person name="Chen Y.-Y."/>
            <person name="Wu W.-L."/>
            <person name="Hsu J.-L."/>
            <person name="Lin Y.-F."/>
            <person name="Huang M.-D."/>
            <person name="Li C.-Y."/>
            <person name="Huang L."/>
            <person name="Wang Z.-W."/>
            <person name="Zhao X."/>
            <person name="Zhong W.-Y."/>
            <person name="Peng D.-H."/>
            <person name="Ahmad S."/>
            <person name="Lan S."/>
            <person name="Zhang J.-S."/>
            <person name="Tsai W.-C."/>
            <person name="Van De Peer Y."/>
            <person name="Liu Z.-J."/>
        </authorList>
    </citation>
    <scope>NUCLEOTIDE SEQUENCE</scope>
    <source>
        <strain evidence="1">CP</strain>
        <tissue evidence="1">Leaves</tissue>
    </source>
</reference>
<accession>A0AAV9D6F5</accession>
<dbReference type="EMBL" id="JAUJYO010000008">
    <property type="protein sequence ID" value="KAK1309957.1"/>
    <property type="molecule type" value="Genomic_DNA"/>
</dbReference>
<evidence type="ECO:0000313" key="1">
    <source>
        <dbReference type="EMBL" id="KAK1295762.1"/>
    </source>
</evidence>
<keyword evidence="3" id="KW-1185">Reference proteome</keyword>
<dbReference type="AlphaFoldDB" id="A0AAV9D6F5"/>
<protein>
    <submittedName>
        <fullName evidence="1">Uncharacterized protein</fullName>
    </submittedName>
</protein>
<gene>
    <name evidence="2" type="ORF">QJS10_CPA08g00303</name>
    <name evidence="1" type="ORF">QJS10_CPB15g01861</name>
</gene>
<evidence type="ECO:0000313" key="2">
    <source>
        <dbReference type="EMBL" id="KAK1309957.1"/>
    </source>
</evidence>
<sequence>MDDPRFTAGRALSIVDECCRLIAQIKPPQPIHFQEVRVYQQTEHVDGLIHIDGGNHITYVITYGSVDGNTRAAGAGFVVVQDQPFSIVGAGYLSWLWASPLHAEGELFGRVSYLRVNESQVLSHSRSTGRGKNHTNN</sequence>
<comment type="caution">
    <text evidence="1">The sequence shown here is derived from an EMBL/GenBank/DDBJ whole genome shotgun (WGS) entry which is preliminary data.</text>
</comment>
<dbReference type="EMBL" id="JAUJYO010000015">
    <property type="protein sequence ID" value="KAK1295762.1"/>
    <property type="molecule type" value="Genomic_DNA"/>
</dbReference>
<name>A0AAV9D6F5_ACOCL</name>
<dbReference type="Proteomes" id="UP001180020">
    <property type="component" value="Unassembled WGS sequence"/>
</dbReference>
<evidence type="ECO:0000313" key="3">
    <source>
        <dbReference type="Proteomes" id="UP001180020"/>
    </source>
</evidence>
<proteinExistence type="predicted"/>
<organism evidence="1 3">
    <name type="scientific">Acorus calamus</name>
    <name type="common">Sweet flag</name>
    <dbReference type="NCBI Taxonomy" id="4465"/>
    <lineage>
        <taxon>Eukaryota</taxon>
        <taxon>Viridiplantae</taxon>
        <taxon>Streptophyta</taxon>
        <taxon>Embryophyta</taxon>
        <taxon>Tracheophyta</taxon>
        <taxon>Spermatophyta</taxon>
        <taxon>Magnoliopsida</taxon>
        <taxon>Liliopsida</taxon>
        <taxon>Acoraceae</taxon>
        <taxon>Acorus</taxon>
    </lineage>
</organism>